<name>A0AAP0JMQ2_9MAGN</name>
<sequence>MFDWNDDEEQIMVMLLVLPLLLKGTEWNNYREIYSLHTLPITFSRFSVRQINPNWLQMLL</sequence>
<proteinExistence type="predicted"/>
<dbReference type="EMBL" id="JBBNAF010000006">
    <property type="protein sequence ID" value="KAK9136475.1"/>
    <property type="molecule type" value="Genomic_DNA"/>
</dbReference>
<accession>A0AAP0JMQ2</accession>
<evidence type="ECO:0000313" key="2">
    <source>
        <dbReference type="Proteomes" id="UP001420932"/>
    </source>
</evidence>
<evidence type="ECO:0000313" key="1">
    <source>
        <dbReference type="EMBL" id="KAK9136475.1"/>
    </source>
</evidence>
<dbReference type="Proteomes" id="UP001420932">
    <property type="component" value="Unassembled WGS sequence"/>
</dbReference>
<reference evidence="1 2" key="1">
    <citation type="submission" date="2024-01" db="EMBL/GenBank/DDBJ databases">
        <title>Genome assemblies of Stephania.</title>
        <authorList>
            <person name="Yang L."/>
        </authorList>
    </citation>
    <scope>NUCLEOTIDE SEQUENCE [LARGE SCALE GENOMIC DNA]</scope>
    <source>
        <strain evidence="1">YNDBR</strain>
        <tissue evidence="1">Leaf</tissue>
    </source>
</reference>
<comment type="caution">
    <text evidence="1">The sequence shown here is derived from an EMBL/GenBank/DDBJ whole genome shotgun (WGS) entry which is preliminary data.</text>
</comment>
<keyword evidence="2" id="KW-1185">Reference proteome</keyword>
<dbReference type="AlphaFoldDB" id="A0AAP0JMQ2"/>
<organism evidence="1 2">
    <name type="scientific">Stephania yunnanensis</name>
    <dbReference type="NCBI Taxonomy" id="152371"/>
    <lineage>
        <taxon>Eukaryota</taxon>
        <taxon>Viridiplantae</taxon>
        <taxon>Streptophyta</taxon>
        <taxon>Embryophyta</taxon>
        <taxon>Tracheophyta</taxon>
        <taxon>Spermatophyta</taxon>
        <taxon>Magnoliopsida</taxon>
        <taxon>Ranunculales</taxon>
        <taxon>Menispermaceae</taxon>
        <taxon>Menispermoideae</taxon>
        <taxon>Cissampelideae</taxon>
        <taxon>Stephania</taxon>
    </lineage>
</organism>
<protein>
    <submittedName>
        <fullName evidence="1">Uncharacterized protein</fullName>
    </submittedName>
</protein>
<gene>
    <name evidence="1" type="ORF">Syun_015805</name>
</gene>